<feature type="compositionally biased region" description="Polar residues" evidence="17">
    <location>
        <begin position="207"/>
        <end position="225"/>
    </location>
</feature>
<keyword evidence="10" id="KW-0732">Signal</keyword>
<proteinExistence type="inferred from homology"/>
<evidence type="ECO:0000256" key="13">
    <source>
        <dbReference type="ARBA" id="ARBA00023136"/>
    </source>
</evidence>
<dbReference type="InterPro" id="IPR010487">
    <property type="entry name" value="NGRN/Rrg9"/>
</dbReference>
<feature type="region of interest" description="Disordered" evidence="17">
    <location>
        <begin position="207"/>
        <end position="237"/>
    </location>
</feature>
<feature type="region of interest" description="Disordered" evidence="17">
    <location>
        <begin position="1"/>
        <end position="29"/>
    </location>
</feature>
<evidence type="ECO:0000256" key="7">
    <source>
        <dbReference type="ARBA" id="ARBA00016593"/>
    </source>
</evidence>
<keyword evidence="11" id="KW-0221">Differentiation</keyword>
<comment type="subunit">
    <text evidence="6">Forms a regulatory protein-RNA complex, consisting of RCC1L, NGRN, RPUSD3, RPUSD4, TRUB2, FASTKD2 and 16S mt-rRNA. Interacts with 16S mt-rRNA; this interaction is direct.</text>
</comment>
<feature type="compositionally biased region" description="Basic and acidic residues" evidence="17">
    <location>
        <begin position="1"/>
        <end position="25"/>
    </location>
</feature>
<evidence type="ECO:0000256" key="8">
    <source>
        <dbReference type="ARBA" id="ARBA00022473"/>
    </source>
</evidence>
<keyword evidence="8" id="KW-0217">Developmental protein</keyword>
<evidence type="ECO:0000313" key="19">
    <source>
        <dbReference type="Proteomes" id="UP000693946"/>
    </source>
</evidence>
<evidence type="ECO:0000313" key="18">
    <source>
        <dbReference type="EMBL" id="KAG7520615.1"/>
    </source>
</evidence>
<dbReference type="PANTHER" id="PTHR13475">
    <property type="entry name" value="NEUGRIN"/>
    <property type="match status" value="1"/>
</dbReference>
<evidence type="ECO:0000256" key="4">
    <source>
        <dbReference type="ARBA" id="ARBA00004613"/>
    </source>
</evidence>
<keyword evidence="14" id="KW-0325">Glycoprotein</keyword>
<evidence type="ECO:0000256" key="14">
    <source>
        <dbReference type="ARBA" id="ARBA00023180"/>
    </source>
</evidence>
<evidence type="ECO:0000256" key="9">
    <source>
        <dbReference type="ARBA" id="ARBA00022525"/>
    </source>
</evidence>
<dbReference type="Proteomes" id="UP000693946">
    <property type="component" value="Linkage Group LG11"/>
</dbReference>
<keyword evidence="15" id="KW-0539">Nucleus</keyword>
<keyword evidence="9" id="KW-0964">Secreted</keyword>
<keyword evidence="13" id="KW-0472">Membrane</keyword>
<dbReference type="AlphaFoldDB" id="A0AAV6SRY2"/>
<dbReference type="Pfam" id="PF06413">
    <property type="entry name" value="Neugrin"/>
    <property type="match status" value="1"/>
</dbReference>
<evidence type="ECO:0000256" key="5">
    <source>
        <dbReference type="ARBA" id="ARBA00008082"/>
    </source>
</evidence>
<sequence length="276" mass="30932">MGQNRVHGDRNRDRLSHRASGHSDDVCDEDIEDVEDVEDKLQALVGEERKKSNTLKYHILKRKMTPSGAPQRKLTWDAMEQIRYLKQEQPEEWTVERLAEGFSVTPDVILRVLRSKFVSSPKRKSKQDAKVMAGLSQQVLLSGVRASQDRLKLPGNNTEATLLPGGRQGALISAADQALMSQGEPSGSLDKSPVPVTVLPTHFTTGISKDATVTQSTEENNPTKTNSEDNHEDEDWDGQVFTEEQIEEYLQKEKPAPVVQVGNEFFDADGNFMYRI</sequence>
<evidence type="ECO:0000256" key="11">
    <source>
        <dbReference type="ARBA" id="ARBA00022782"/>
    </source>
</evidence>
<accession>A0AAV6SRY2</accession>
<name>A0AAV6SRY2_SOLSE</name>
<evidence type="ECO:0000256" key="6">
    <source>
        <dbReference type="ARBA" id="ARBA00011308"/>
    </source>
</evidence>
<evidence type="ECO:0000256" key="10">
    <source>
        <dbReference type="ARBA" id="ARBA00022729"/>
    </source>
</evidence>
<dbReference type="PANTHER" id="PTHR13475:SF4">
    <property type="entry name" value="NEUGRIN"/>
    <property type="match status" value="1"/>
</dbReference>
<dbReference type="GO" id="GO:0005634">
    <property type="term" value="C:nucleus"/>
    <property type="evidence" value="ECO:0007669"/>
    <property type="project" value="UniProtKB-SubCell"/>
</dbReference>
<comment type="caution">
    <text evidence="18">The sequence shown here is derived from an EMBL/GenBank/DDBJ whole genome shotgun (WGS) entry which is preliminary data.</text>
</comment>
<comment type="similarity">
    <text evidence="5">Belongs to the neugrin family.</text>
</comment>
<protein>
    <recommendedName>
        <fullName evidence="7">Neugrin</fullName>
    </recommendedName>
    <alternativeName>
        <fullName evidence="16">Neurite outgrowth-associated protein</fullName>
    </alternativeName>
</protein>
<dbReference type="GO" id="GO:0005576">
    <property type="term" value="C:extracellular region"/>
    <property type="evidence" value="ECO:0007669"/>
    <property type="project" value="UniProtKB-SubCell"/>
</dbReference>
<comment type="subcellular location">
    <subcellularLocation>
        <location evidence="3">Mitochondrion membrane</location>
    </subcellularLocation>
    <subcellularLocation>
        <location evidence="2">Nucleus</location>
    </subcellularLocation>
    <subcellularLocation>
        <location evidence="4">Secreted</location>
    </subcellularLocation>
</comment>
<evidence type="ECO:0000256" key="2">
    <source>
        <dbReference type="ARBA" id="ARBA00004123"/>
    </source>
</evidence>
<evidence type="ECO:0000256" key="15">
    <source>
        <dbReference type="ARBA" id="ARBA00023242"/>
    </source>
</evidence>
<evidence type="ECO:0000256" key="16">
    <source>
        <dbReference type="ARBA" id="ARBA00029657"/>
    </source>
</evidence>
<evidence type="ECO:0000256" key="1">
    <source>
        <dbReference type="ARBA" id="ARBA00003783"/>
    </source>
</evidence>
<gene>
    <name evidence="18" type="ORF">JOB18_032849</name>
</gene>
<dbReference type="GO" id="GO:0031966">
    <property type="term" value="C:mitochondrial membrane"/>
    <property type="evidence" value="ECO:0007669"/>
    <property type="project" value="UniProtKB-SubCell"/>
</dbReference>
<dbReference type="EMBL" id="JAGKHQ010000003">
    <property type="protein sequence ID" value="KAG7520615.1"/>
    <property type="molecule type" value="Genomic_DNA"/>
</dbReference>
<keyword evidence="19" id="KW-1185">Reference proteome</keyword>
<comment type="function">
    <text evidence="1">Plays an essential role in mitochondrial ribosome biogenesis. As a component of a functional protein-RNA module, consisting of RCC1L, NGRN, RPUSD3, RPUSD4, TRUB2, FASTKD2 and 16S mitochondrial ribosomal RNA (16S mt-rRNA), controls 16S mt-rRNA abundance and is required for intra-mitochondrial translation of core subunits of the oxidative phosphorylation system.</text>
</comment>
<evidence type="ECO:0000256" key="17">
    <source>
        <dbReference type="SAM" id="MobiDB-lite"/>
    </source>
</evidence>
<dbReference type="GO" id="GO:0030154">
    <property type="term" value="P:cell differentiation"/>
    <property type="evidence" value="ECO:0007669"/>
    <property type="project" value="UniProtKB-KW"/>
</dbReference>
<reference evidence="18 19" key="1">
    <citation type="journal article" date="2021" name="Sci. Rep.">
        <title>Chromosome anchoring in Senegalese sole (Solea senegalensis) reveals sex-associated markers and genome rearrangements in flatfish.</title>
        <authorList>
            <person name="Guerrero-Cozar I."/>
            <person name="Gomez-Garrido J."/>
            <person name="Berbel C."/>
            <person name="Martinez-Blanch J.F."/>
            <person name="Alioto T."/>
            <person name="Claros M.G."/>
            <person name="Gagnaire P.A."/>
            <person name="Manchado M."/>
        </authorList>
    </citation>
    <scope>NUCLEOTIDE SEQUENCE [LARGE SCALE GENOMIC DNA]</scope>
    <source>
        <strain evidence="18">Sse05_10M</strain>
    </source>
</reference>
<keyword evidence="12" id="KW-0496">Mitochondrion</keyword>
<evidence type="ECO:0000256" key="12">
    <source>
        <dbReference type="ARBA" id="ARBA00023128"/>
    </source>
</evidence>
<organism evidence="18 19">
    <name type="scientific">Solea senegalensis</name>
    <name type="common">Senegalese sole</name>
    <dbReference type="NCBI Taxonomy" id="28829"/>
    <lineage>
        <taxon>Eukaryota</taxon>
        <taxon>Metazoa</taxon>
        <taxon>Chordata</taxon>
        <taxon>Craniata</taxon>
        <taxon>Vertebrata</taxon>
        <taxon>Euteleostomi</taxon>
        <taxon>Actinopterygii</taxon>
        <taxon>Neopterygii</taxon>
        <taxon>Teleostei</taxon>
        <taxon>Neoteleostei</taxon>
        <taxon>Acanthomorphata</taxon>
        <taxon>Carangaria</taxon>
        <taxon>Pleuronectiformes</taxon>
        <taxon>Pleuronectoidei</taxon>
        <taxon>Soleidae</taxon>
        <taxon>Solea</taxon>
    </lineage>
</organism>
<evidence type="ECO:0000256" key="3">
    <source>
        <dbReference type="ARBA" id="ARBA00004325"/>
    </source>
</evidence>